<dbReference type="AlphaFoldDB" id="A0A9X3TS71"/>
<proteinExistence type="predicted"/>
<gene>
    <name evidence="2" type="ORF">O3V59_14420</name>
</gene>
<evidence type="ECO:0000313" key="3">
    <source>
        <dbReference type="Proteomes" id="UP001151071"/>
    </source>
</evidence>
<feature type="signal peptide" evidence="1">
    <location>
        <begin position="1"/>
        <end position="17"/>
    </location>
</feature>
<feature type="chain" id="PRO_5040886411" evidence="1">
    <location>
        <begin position="18"/>
        <end position="268"/>
    </location>
</feature>
<evidence type="ECO:0000256" key="1">
    <source>
        <dbReference type="SAM" id="SignalP"/>
    </source>
</evidence>
<reference evidence="2" key="1">
    <citation type="submission" date="2022-12" db="EMBL/GenBank/DDBJ databases">
        <title>Draft genome sequence of the thermophilic strain Brevibacillus thermoruber HT42, isolated from Los Humeros, Puebla, Mexico, with biotechnological potential.</title>
        <authorList>
            <person name="Lara Sanchez J."/>
            <person name="Solis Palacios R."/>
            <person name="Bustos Baena A.S."/>
            <person name="Ruz Baez A.E."/>
            <person name="Espinosa Luna G."/>
            <person name="Oliart Ros R.M."/>
        </authorList>
    </citation>
    <scope>NUCLEOTIDE SEQUENCE</scope>
    <source>
        <strain evidence="2">HT42</strain>
    </source>
</reference>
<dbReference type="EMBL" id="JAPYYP010000018">
    <property type="protein sequence ID" value="MDA5109560.1"/>
    <property type="molecule type" value="Genomic_DNA"/>
</dbReference>
<comment type="caution">
    <text evidence="2">The sequence shown here is derived from an EMBL/GenBank/DDBJ whole genome shotgun (WGS) entry which is preliminary data.</text>
</comment>
<dbReference type="RefSeq" id="WP_029098556.1">
    <property type="nucleotide sequence ID" value="NZ_JAPYYP010000018.1"/>
</dbReference>
<keyword evidence="3" id="KW-1185">Reference proteome</keyword>
<organism evidence="2 3">
    <name type="scientific">Brevibacillus thermoruber</name>
    <dbReference type="NCBI Taxonomy" id="33942"/>
    <lineage>
        <taxon>Bacteria</taxon>
        <taxon>Bacillati</taxon>
        <taxon>Bacillota</taxon>
        <taxon>Bacilli</taxon>
        <taxon>Bacillales</taxon>
        <taxon>Paenibacillaceae</taxon>
        <taxon>Brevibacillus</taxon>
    </lineage>
</organism>
<keyword evidence="1" id="KW-0732">Signal</keyword>
<dbReference type="Proteomes" id="UP001151071">
    <property type="component" value="Unassembled WGS sequence"/>
</dbReference>
<accession>A0A9X3TS71</accession>
<sequence length="268" mass="29887">MNKRMIFMLFMSLLLTACSSQPSRENVEVAVASDWLVADNVEMRWTIKDGQTSETGRGTLIRLDIQRDDGKPIEEFDTIHEKLLHLIVISKDLSYFNHIHPEYKGNGVFETVNVFPAGGEYRLIADFKPTGGDFMTKMAWVKLGGEPATPVPIVPDANWVKTVEGNRVRLSIDRMGANEETTLTFSVTDEKTGQPATDLQPYLGAIGHVVILSEDGEQYVHVHAVKGQGTGPDAVFMTQFPKSGIYKIWGQFQKDNHVFTVAYVVNVP</sequence>
<dbReference type="PROSITE" id="PS51257">
    <property type="entry name" value="PROKAR_LIPOPROTEIN"/>
    <property type="match status" value="1"/>
</dbReference>
<evidence type="ECO:0000313" key="2">
    <source>
        <dbReference type="EMBL" id="MDA5109560.1"/>
    </source>
</evidence>
<protein>
    <submittedName>
        <fullName evidence="2">Uncharacterized protein</fullName>
    </submittedName>
</protein>
<name>A0A9X3TS71_9BACL</name>